<dbReference type="Gene3D" id="3.40.50.150">
    <property type="entry name" value="Vaccinia Virus protein VP39"/>
    <property type="match status" value="1"/>
</dbReference>
<sequence>MNALAQFLASPLPPESTSVQRKSFVTYHLSHLSCSRAEVPDGIDSIPTITLLESRTLIAASGTTGLRTWEACLHLGQYLCTNPDIIRKKRVLELGAGTGYLTILCAKYLDAARVIASDGSDDVINNLPESFFLNDLQRDDAVSVMDLKWGHAVVGSEGEQWNGGDAIDVILGADITYDQRAHSALIGTVVDLLSMFPDAEVLISAAERSQETHASFQIKCRQAGLGLSDVDFPAPPKELQMGPFCSDAVPLRIWRIFTSQVHDCVN</sequence>
<evidence type="ECO:0000313" key="2">
    <source>
        <dbReference type="Proteomes" id="UP000272025"/>
    </source>
</evidence>
<dbReference type="Proteomes" id="UP000272025">
    <property type="component" value="Unassembled WGS sequence"/>
</dbReference>
<reference evidence="1 2" key="1">
    <citation type="journal article" date="2018" name="Mol. Ecol.">
        <title>The obligate alkalophilic soda-lake fungus Sodiomyces alkalinus has shifted to a protein diet.</title>
        <authorList>
            <person name="Grum-Grzhimaylo A.A."/>
            <person name="Falkoski D.L."/>
            <person name="van den Heuvel J."/>
            <person name="Valero-Jimenez C.A."/>
            <person name="Min B."/>
            <person name="Choi I.G."/>
            <person name="Lipzen A."/>
            <person name="Daum C.G."/>
            <person name="Aanen D.K."/>
            <person name="Tsang A."/>
            <person name="Henrissat B."/>
            <person name="Bilanenko E.N."/>
            <person name="de Vries R.P."/>
            <person name="van Kan J.A.L."/>
            <person name="Grigoriev I.V."/>
            <person name="Debets A.J.M."/>
        </authorList>
    </citation>
    <scope>NUCLEOTIDE SEQUENCE [LARGE SCALE GENOMIC DNA]</scope>
    <source>
        <strain evidence="1 2">F11</strain>
    </source>
</reference>
<dbReference type="STRING" id="1314773.A0A3N2PSK2"/>
<dbReference type="PANTHER" id="PTHR14614:SF130">
    <property type="entry name" value="PROTEIN-LYSINE N-METHYLTRANSFERASE EEF2KMT"/>
    <property type="match status" value="1"/>
</dbReference>
<dbReference type="GO" id="GO:0005737">
    <property type="term" value="C:cytoplasm"/>
    <property type="evidence" value="ECO:0007669"/>
    <property type="project" value="TreeGrafter"/>
</dbReference>
<accession>A0A3N2PSK2</accession>
<dbReference type="GO" id="GO:0008757">
    <property type="term" value="F:S-adenosylmethionine-dependent methyltransferase activity"/>
    <property type="evidence" value="ECO:0007669"/>
    <property type="project" value="UniProtKB-ARBA"/>
</dbReference>
<dbReference type="AlphaFoldDB" id="A0A3N2PSK2"/>
<dbReference type="OrthoDB" id="194386at2759"/>
<dbReference type="Pfam" id="PF10294">
    <property type="entry name" value="Methyltransf_16"/>
    <property type="match status" value="1"/>
</dbReference>
<evidence type="ECO:0000313" key="1">
    <source>
        <dbReference type="EMBL" id="ROT37493.1"/>
    </source>
</evidence>
<keyword evidence="2" id="KW-1185">Reference proteome</keyword>
<proteinExistence type="predicted"/>
<name>A0A3N2PSK2_SODAK</name>
<dbReference type="PANTHER" id="PTHR14614">
    <property type="entry name" value="HEPATOCELLULAR CARCINOMA-ASSOCIATED ANTIGEN"/>
    <property type="match status" value="1"/>
</dbReference>
<gene>
    <name evidence="1" type="ORF">SODALDRAFT_334605</name>
</gene>
<organism evidence="1 2">
    <name type="scientific">Sodiomyces alkalinus (strain CBS 110278 / VKM F-3762 / F11)</name>
    <name type="common">Alkaliphilic filamentous fungus</name>
    <dbReference type="NCBI Taxonomy" id="1314773"/>
    <lineage>
        <taxon>Eukaryota</taxon>
        <taxon>Fungi</taxon>
        <taxon>Dikarya</taxon>
        <taxon>Ascomycota</taxon>
        <taxon>Pezizomycotina</taxon>
        <taxon>Sordariomycetes</taxon>
        <taxon>Hypocreomycetidae</taxon>
        <taxon>Glomerellales</taxon>
        <taxon>Plectosphaerellaceae</taxon>
        <taxon>Sodiomyces</taxon>
    </lineage>
</organism>
<dbReference type="InterPro" id="IPR029063">
    <property type="entry name" value="SAM-dependent_MTases_sf"/>
</dbReference>
<dbReference type="RefSeq" id="XP_028465299.1">
    <property type="nucleotide sequence ID" value="XM_028612257.1"/>
</dbReference>
<protein>
    <submittedName>
        <fullName evidence="1">Uncharacterized protein</fullName>
    </submittedName>
</protein>
<dbReference type="GeneID" id="39580735"/>
<dbReference type="EMBL" id="ML119057">
    <property type="protein sequence ID" value="ROT37493.1"/>
    <property type="molecule type" value="Genomic_DNA"/>
</dbReference>
<dbReference type="InterPro" id="IPR019410">
    <property type="entry name" value="Methyltransf_16"/>
</dbReference>
<dbReference type="CDD" id="cd02440">
    <property type="entry name" value="AdoMet_MTases"/>
    <property type="match status" value="1"/>
</dbReference>
<dbReference type="SUPFAM" id="SSF53335">
    <property type="entry name" value="S-adenosyl-L-methionine-dependent methyltransferases"/>
    <property type="match status" value="1"/>
</dbReference>